<organism evidence="4 5">
    <name type="scientific">Candidatus Ruania gallistercoris</name>
    <dbReference type="NCBI Taxonomy" id="2838746"/>
    <lineage>
        <taxon>Bacteria</taxon>
        <taxon>Bacillati</taxon>
        <taxon>Actinomycetota</taxon>
        <taxon>Actinomycetes</taxon>
        <taxon>Micrococcales</taxon>
        <taxon>Ruaniaceae</taxon>
        <taxon>Ruania</taxon>
    </lineage>
</organism>
<keyword evidence="2" id="KW-0472">Membrane</keyword>
<dbReference type="InterPro" id="IPR049492">
    <property type="entry name" value="BD-FAE-like_dom"/>
</dbReference>
<evidence type="ECO:0000259" key="3">
    <source>
        <dbReference type="Pfam" id="PF20434"/>
    </source>
</evidence>
<comment type="caution">
    <text evidence="4">The sequence shown here is derived from an EMBL/GenBank/DDBJ whole genome shotgun (WGS) entry which is preliminary data.</text>
</comment>
<dbReference type="Pfam" id="PF20434">
    <property type="entry name" value="BD-FAE"/>
    <property type="match status" value="1"/>
</dbReference>
<dbReference type="SUPFAM" id="SSF53474">
    <property type="entry name" value="alpha/beta-Hydrolases"/>
    <property type="match status" value="1"/>
</dbReference>
<dbReference type="PANTHER" id="PTHR48081:SF33">
    <property type="entry name" value="KYNURENINE FORMAMIDASE"/>
    <property type="match status" value="1"/>
</dbReference>
<dbReference type="GO" id="GO:0016787">
    <property type="term" value="F:hydrolase activity"/>
    <property type="evidence" value="ECO:0007669"/>
    <property type="project" value="UniProtKB-KW"/>
</dbReference>
<dbReference type="Gene3D" id="3.40.50.1820">
    <property type="entry name" value="alpha/beta hydrolase"/>
    <property type="match status" value="1"/>
</dbReference>
<protein>
    <submittedName>
        <fullName evidence="4">Alpha/beta hydrolase</fullName>
    </submittedName>
</protein>
<dbReference type="AlphaFoldDB" id="A0A9D2EE89"/>
<dbReference type="EMBL" id="DXBY01000126">
    <property type="protein sequence ID" value="HIZ35561.1"/>
    <property type="molecule type" value="Genomic_DNA"/>
</dbReference>
<evidence type="ECO:0000313" key="5">
    <source>
        <dbReference type="Proteomes" id="UP000824037"/>
    </source>
</evidence>
<keyword evidence="2" id="KW-0812">Transmembrane</keyword>
<accession>A0A9D2EE89</accession>
<dbReference type="InterPro" id="IPR029058">
    <property type="entry name" value="AB_hydrolase_fold"/>
</dbReference>
<dbReference type="InterPro" id="IPR050300">
    <property type="entry name" value="GDXG_lipolytic_enzyme"/>
</dbReference>
<gene>
    <name evidence="4" type="ORF">H9815_07265</name>
</gene>
<keyword evidence="1 4" id="KW-0378">Hydrolase</keyword>
<dbReference type="PANTHER" id="PTHR48081">
    <property type="entry name" value="AB HYDROLASE SUPERFAMILY PROTEIN C4A8.06C"/>
    <property type="match status" value="1"/>
</dbReference>
<name>A0A9D2EE89_9MICO</name>
<feature type="transmembrane region" description="Helical" evidence="2">
    <location>
        <begin position="65"/>
        <end position="87"/>
    </location>
</feature>
<dbReference type="Proteomes" id="UP000824037">
    <property type="component" value="Unassembled WGS sequence"/>
</dbReference>
<evidence type="ECO:0000313" key="4">
    <source>
        <dbReference type="EMBL" id="HIZ35561.1"/>
    </source>
</evidence>
<sequence>MTGAMTTVLIVGLHALLALRPPRPRHSTPFNLQFAFSWWINEIPVFGLYWLLLGTTAVHQLRTEAAGWWVVVVIALLDVAVLVQLGLRMRFARPVLAASLEEAFSPGAAPRFTRPVWWRVFVLPFMSWQPDVRRVADRQYGPDRRQRLDLYLPRRTPRPGAPVLLYLHPGGFRIGSKVLGGQPMFYRLAAQGWVVASANYRLGRADYAQQLADARAAVSWLREHAGVHGGDLGKVFLAGGSAGAHLAATAALTGTEVAGVIGLYGYYGSVGPGPGPRSPHLCLGAQAPPFLIVHGEVDTLVRREDARAFVEDLRAVSGEPVAYAEVPGMSHNFDFFHSPRFSAVIDTIERFAELVLQRRVVQETEGKVLEVGPGDRP</sequence>
<feature type="domain" description="BD-FAE-like" evidence="3">
    <location>
        <begin position="148"/>
        <end position="255"/>
    </location>
</feature>
<evidence type="ECO:0000256" key="1">
    <source>
        <dbReference type="ARBA" id="ARBA00022801"/>
    </source>
</evidence>
<proteinExistence type="predicted"/>
<feature type="transmembrane region" description="Helical" evidence="2">
    <location>
        <begin position="34"/>
        <end position="53"/>
    </location>
</feature>
<keyword evidence="2" id="KW-1133">Transmembrane helix</keyword>
<reference evidence="4" key="1">
    <citation type="journal article" date="2021" name="PeerJ">
        <title>Extensive microbial diversity within the chicken gut microbiome revealed by metagenomics and culture.</title>
        <authorList>
            <person name="Gilroy R."/>
            <person name="Ravi A."/>
            <person name="Getino M."/>
            <person name="Pursley I."/>
            <person name="Horton D.L."/>
            <person name="Alikhan N.F."/>
            <person name="Baker D."/>
            <person name="Gharbi K."/>
            <person name="Hall N."/>
            <person name="Watson M."/>
            <person name="Adriaenssens E.M."/>
            <person name="Foster-Nyarko E."/>
            <person name="Jarju S."/>
            <person name="Secka A."/>
            <person name="Antonio M."/>
            <person name="Oren A."/>
            <person name="Chaudhuri R.R."/>
            <person name="La Ragione R."/>
            <person name="Hildebrand F."/>
            <person name="Pallen M.J."/>
        </authorList>
    </citation>
    <scope>NUCLEOTIDE SEQUENCE</scope>
    <source>
        <strain evidence="4">ChiGjej4B4-7305</strain>
    </source>
</reference>
<reference evidence="4" key="2">
    <citation type="submission" date="2021-04" db="EMBL/GenBank/DDBJ databases">
        <authorList>
            <person name="Gilroy R."/>
        </authorList>
    </citation>
    <scope>NUCLEOTIDE SEQUENCE</scope>
    <source>
        <strain evidence="4">ChiGjej4B4-7305</strain>
    </source>
</reference>
<evidence type="ECO:0000256" key="2">
    <source>
        <dbReference type="SAM" id="Phobius"/>
    </source>
</evidence>